<dbReference type="Pfam" id="PF00005">
    <property type="entry name" value="ABC_tran"/>
    <property type="match status" value="1"/>
</dbReference>
<dbReference type="CDD" id="cd03230">
    <property type="entry name" value="ABC_DR_subfamily_A"/>
    <property type="match status" value="1"/>
</dbReference>
<comment type="caution">
    <text evidence="4">The sequence shown here is derived from an EMBL/GenBank/DDBJ whole genome shotgun (WGS) entry which is preliminary data.</text>
</comment>
<keyword evidence="1" id="KW-0547">Nucleotide-binding</keyword>
<dbReference type="PANTHER" id="PTHR43038:SF7">
    <property type="entry name" value="ABC TRANSPORT SYSTEM ATP-BINDING PROTEIN"/>
    <property type="match status" value="1"/>
</dbReference>
<evidence type="ECO:0000259" key="3">
    <source>
        <dbReference type="PROSITE" id="PS50893"/>
    </source>
</evidence>
<evidence type="ECO:0000313" key="5">
    <source>
        <dbReference type="Proteomes" id="UP000269198"/>
    </source>
</evidence>
<gene>
    <name evidence="4" type="ORF">EFW17_13425</name>
</gene>
<dbReference type="AlphaFoldDB" id="A0A3N0E8Q4"/>
<feature type="domain" description="ABC transporter" evidence="3">
    <location>
        <begin position="2"/>
        <end position="203"/>
    </location>
</feature>
<sequence length="203" mass="22697">MLRVTGVRKAYGRKSVLEGVDLRVRPGRLVGVVGENGSGKTTLLRILSGELTPDVGSVHLDGSLGYCPQHPVLNTELTVDQHLRYFQIAYRLRRLGRAEELIDRLGFAHYRTMPVKHLSGGTRQKLNLLLALMHDPAVVLLDEPYQGFDWETYLRFWELASELSAAGKAIVVVSHLAYDTERLDALHRLRGGVLDEVTTRSTV</sequence>
<dbReference type="OrthoDB" id="9804819at2"/>
<dbReference type="Proteomes" id="UP000269198">
    <property type="component" value="Unassembled WGS sequence"/>
</dbReference>
<dbReference type="GO" id="GO:0016887">
    <property type="term" value="F:ATP hydrolysis activity"/>
    <property type="evidence" value="ECO:0007669"/>
    <property type="project" value="InterPro"/>
</dbReference>
<keyword evidence="2 4" id="KW-0067">ATP-binding</keyword>
<dbReference type="RefSeq" id="WP_123201711.1">
    <property type="nucleotide sequence ID" value="NZ_RJMB01000012.1"/>
</dbReference>
<dbReference type="InterPro" id="IPR027417">
    <property type="entry name" value="P-loop_NTPase"/>
</dbReference>
<evidence type="ECO:0000313" key="4">
    <source>
        <dbReference type="EMBL" id="RNL84217.1"/>
    </source>
</evidence>
<dbReference type="SUPFAM" id="SSF52540">
    <property type="entry name" value="P-loop containing nucleoside triphosphate hydrolases"/>
    <property type="match status" value="1"/>
</dbReference>
<keyword evidence="5" id="KW-1185">Reference proteome</keyword>
<dbReference type="EMBL" id="RJMB01000012">
    <property type="protein sequence ID" value="RNL84217.1"/>
    <property type="molecule type" value="Genomic_DNA"/>
</dbReference>
<evidence type="ECO:0000256" key="1">
    <source>
        <dbReference type="ARBA" id="ARBA00022741"/>
    </source>
</evidence>
<dbReference type="SMART" id="SM00382">
    <property type="entry name" value="AAA"/>
    <property type="match status" value="1"/>
</dbReference>
<name>A0A3N0E8Q4_9ACTN</name>
<dbReference type="Gene3D" id="3.40.50.300">
    <property type="entry name" value="P-loop containing nucleotide triphosphate hydrolases"/>
    <property type="match status" value="1"/>
</dbReference>
<organism evidence="4 5">
    <name type="scientific">Halostreptopolyspora alba</name>
    <dbReference type="NCBI Taxonomy" id="2487137"/>
    <lineage>
        <taxon>Bacteria</taxon>
        <taxon>Bacillati</taxon>
        <taxon>Actinomycetota</taxon>
        <taxon>Actinomycetes</taxon>
        <taxon>Streptosporangiales</taxon>
        <taxon>Nocardiopsidaceae</taxon>
        <taxon>Halostreptopolyspora</taxon>
    </lineage>
</organism>
<dbReference type="InterPro" id="IPR003593">
    <property type="entry name" value="AAA+_ATPase"/>
</dbReference>
<accession>A0A3N0E8Q4</accession>
<proteinExistence type="predicted"/>
<evidence type="ECO:0000256" key="2">
    <source>
        <dbReference type="ARBA" id="ARBA00022840"/>
    </source>
</evidence>
<dbReference type="InterPro" id="IPR003439">
    <property type="entry name" value="ABC_transporter-like_ATP-bd"/>
</dbReference>
<dbReference type="PANTHER" id="PTHR43038">
    <property type="entry name" value="ATP-BINDING CASSETTE, SUB-FAMILY H, MEMBER 1"/>
    <property type="match status" value="1"/>
</dbReference>
<dbReference type="GO" id="GO:0005524">
    <property type="term" value="F:ATP binding"/>
    <property type="evidence" value="ECO:0007669"/>
    <property type="project" value="UniProtKB-KW"/>
</dbReference>
<reference evidence="4 5" key="1">
    <citation type="submission" date="2018-11" db="EMBL/GenBank/DDBJ databases">
        <title>The genome draft of YIM 96095.</title>
        <authorList>
            <person name="Tang S.-K."/>
            <person name="Chunyu W.-X."/>
            <person name="Feng Y.-Z."/>
        </authorList>
    </citation>
    <scope>NUCLEOTIDE SEQUENCE [LARGE SCALE GENOMIC DNA]</scope>
    <source>
        <strain evidence="4 5">YIM 96095</strain>
    </source>
</reference>
<protein>
    <submittedName>
        <fullName evidence="4">ABC transporter ATP-binding protein</fullName>
    </submittedName>
</protein>
<dbReference type="PROSITE" id="PS50893">
    <property type="entry name" value="ABC_TRANSPORTER_2"/>
    <property type="match status" value="1"/>
</dbReference>